<organism evidence="1 2">
    <name type="scientific">Dreissena polymorpha</name>
    <name type="common">Zebra mussel</name>
    <name type="synonym">Mytilus polymorpha</name>
    <dbReference type="NCBI Taxonomy" id="45954"/>
    <lineage>
        <taxon>Eukaryota</taxon>
        <taxon>Metazoa</taxon>
        <taxon>Spiralia</taxon>
        <taxon>Lophotrochozoa</taxon>
        <taxon>Mollusca</taxon>
        <taxon>Bivalvia</taxon>
        <taxon>Autobranchia</taxon>
        <taxon>Heteroconchia</taxon>
        <taxon>Euheterodonta</taxon>
        <taxon>Imparidentia</taxon>
        <taxon>Neoheterodontei</taxon>
        <taxon>Myida</taxon>
        <taxon>Dreissenoidea</taxon>
        <taxon>Dreissenidae</taxon>
        <taxon>Dreissena</taxon>
    </lineage>
</organism>
<reference evidence="1" key="2">
    <citation type="submission" date="2020-11" db="EMBL/GenBank/DDBJ databases">
        <authorList>
            <person name="McCartney M.A."/>
            <person name="Auch B."/>
            <person name="Kono T."/>
            <person name="Mallez S."/>
            <person name="Becker A."/>
            <person name="Gohl D.M."/>
            <person name="Silverstein K.A.T."/>
            <person name="Koren S."/>
            <person name="Bechman K.B."/>
            <person name="Herman A."/>
            <person name="Abrahante J.E."/>
            <person name="Garbe J."/>
        </authorList>
    </citation>
    <scope>NUCLEOTIDE SEQUENCE</scope>
    <source>
        <strain evidence="1">Duluth1</strain>
        <tissue evidence="1">Whole animal</tissue>
    </source>
</reference>
<evidence type="ECO:0000313" key="1">
    <source>
        <dbReference type="EMBL" id="KAH3823371.1"/>
    </source>
</evidence>
<comment type="caution">
    <text evidence="1">The sequence shown here is derived from an EMBL/GenBank/DDBJ whole genome shotgun (WGS) entry which is preliminary data.</text>
</comment>
<evidence type="ECO:0000313" key="2">
    <source>
        <dbReference type="Proteomes" id="UP000828390"/>
    </source>
</evidence>
<reference evidence="1" key="1">
    <citation type="journal article" date="2019" name="bioRxiv">
        <title>The Genome of the Zebra Mussel, Dreissena polymorpha: A Resource for Invasive Species Research.</title>
        <authorList>
            <person name="McCartney M.A."/>
            <person name="Auch B."/>
            <person name="Kono T."/>
            <person name="Mallez S."/>
            <person name="Zhang Y."/>
            <person name="Obille A."/>
            <person name="Becker A."/>
            <person name="Abrahante J.E."/>
            <person name="Garbe J."/>
            <person name="Badalamenti J.P."/>
            <person name="Herman A."/>
            <person name="Mangelson H."/>
            <person name="Liachko I."/>
            <person name="Sullivan S."/>
            <person name="Sone E.D."/>
            <person name="Koren S."/>
            <person name="Silverstein K.A.T."/>
            <person name="Beckman K.B."/>
            <person name="Gohl D.M."/>
        </authorList>
    </citation>
    <scope>NUCLEOTIDE SEQUENCE</scope>
    <source>
        <strain evidence="1">Duluth1</strain>
        <tissue evidence="1">Whole animal</tissue>
    </source>
</reference>
<accession>A0A9D4JT91</accession>
<protein>
    <submittedName>
        <fullName evidence="1">Uncharacterized protein</fullName>
    </submittedName>
</protein>
<name>A0A9D4JT91_DREPO</name>
<sequence>MADFKVTPVQASNLENMTRGQAQRILWQRQRVGRITSSVCHDGKTLKESTNPTRLLDKLMKRVIVQP</sequence>
<dbReference type="Proteomes" id="UP000828390">
    <property type="component" value="Unassembled WGS sequence"/>
</dbReference>
<keyword evidence="2" id="KW-1185">Reference proteome</keyword>
<dbReference type="AlphaFoldDB" id="A0A9D4JT91"/>
<dbReference type="EMBL" id="JAIWYP010000005">
    <property type="protein sequence ID" value="KAH3823371.1"/>
    <property type="molecule type" value="Genomic_DNA"/>
</dbReference>
<proteinExistence type="predicted"/>
<gene>
    <name evidence="1" type="ORF">DPMN_125170</name>
</gene>